<dbReference type="Gene3D" id="3.40.50.620">
    <property type="entry name" value="HUPs"/>
    <property type="match status" value="1"/>
</dbReference>
<name>A0A4P8IEZ0_9FIRM</name>
<evidence type="ECO:0000313" key="4">
    <source>
        <dbReference type="Proteomes" id="UP000298653"/>
    </source>
</evidence>
<evidence type="ECO:0000313" key="3">
    <source>
        <dbReference type="EMBL" id="QCP35431.1"/>
    </source>
</evidence>
<protein>
    <recommendedName>
        <fullName evidence="1">Electron transfer flavoprotein small subunit</fullName>
    </recommendedName>
</protein>
<dbReference type="CDD" id="cd01714">
    <property type="entry name" value="ETF_beta"/>
    <property type="match status" value="1"/>
</dbReference>
<dbReference type="InterPro" id="IPR014729">
    <property type="entry name" value="Rossmann-like_a/b/a_fold"/>
</dbReference>
<dbReference type="PANTHER" id="PTHR21294">
    <property type="entry name" value="ELECTRON TRANSFER FLAVOPROTEIN BETA-SUBUNIT"/>
    <property type="match status" value="1"/>
</dbReference>
<dbReference type="EMBL" id="CP040058">
    <property type="protein sequence ID" value="QCP35431.1"/>
    <property type="molecule type" value="Genomic_DNA"/>
</dbReference>
<dbReference type="PANTHER" id="PTHR21294:SF17">
    <property type="entry name" value="PROTEIN FIXA"/>
    <property type="match status" value="1"/>
</dbReference>
<dbReference type="SMART" id="SM00893">
    <property type="entry name" value="ETF"/>
    <property type="match status" value="1"/>
</dbReference>
<dbReference type="InterPro" id="IPR014730">
    <property type="entry name" value="ETF_a/b_N"/>
</dbReference>
<dbReference type="InterPro" id="IPR012255">
    <property type="entry name" value="ETF_b"/>
</dbReference>
<sequence>MEILVCVKQVPDDSVEVHLTDEGKPDLSNITPVVNAFDTYALEMAARLKEAREGEITALCIGGEEARNSLKNCLAVGADHAYLVREDQFDGSDSRGISHILMCAAKKIEEDTGKKFDLIFCGKEATDAALGQTGVSLSEMMGIGIVTNVIEVDSSEGRVTAKQETEEGYRLIETVAPCVLTVTKPDYDPRYPTIKNKMAARKKPIGTLKAEDLTMLEPEKTGEAGAFVKTLKLYEPPKKEAGIKIQEETAEDSALKAVAMMADAKVF</sequence>
<organism evidence="3 4">
    <name type="scientific">Anaerostipes rhamnosivorans</name>
    <dbReference type="NCBI Taxonomy" id="1229621"/>
    <lineage>
        <taxon>Bacteria</taxon>
        <taxon>Bacillati</taxon>
        <taxon>Bacillota</taxon>
        <taxon>Clostridia</taxon>
        <taxon>Lachnospirales</taxon>
        <taxon>Lachnospiraceae</taxon>
        <taxon>Anaerostipes</taxon>
    </lineage>
</organism>
<dbReference type="Pfam" id="PF01012">
    <property type="entry name" value="ETF"/>
    <property type="match status" value="1"/>
</dbReference>
<evidence type="ECO:0000259" key="2">
    <source>
        <dbReference type="SMART" id="SM00893"/>
    </source>
</evidence>
<dbReference type="Proteomes" id="UP000298653">
    <property type="component" value="Chromosome"/>
</dbReference>
<reference evidence="3 4" key="1">
    <citation type="submission" date="2019-05" db="EMBL/GenBank/DDBJ databases">
        <title>Complete genome sequencing of Anaerostipes rhamnosivorans.</title>
        <authorList>
            <person name="Bui T.P.N."/>
            <person name="de Vos W.M."/>
        </authorList>
    </citation>
    <scope>NUCLEOTIDE SEQUENCE [LARGE SCALE GENOMIC DNA]</scope>
    <source>
        <strain evidence="3 4">1y2</strain>
    </source>
</reference>
<evidence type="ECO:0000256" key="1">
    <source>
        <dbReference type="ARBA" id="ARBA00042002"/>
    </source>
</evidence>
<keyword evidence="4" id="KW-1185">Reference proteome</keyword>
<feature type="domain" description="Electron transfer flavoprotein alpha/beta-subunit N-terminal" evidence="2">
    <location>
        <begin position="22"/>
        <end position="217"/>
    </location>
</feature>
<dbReference type="AlphaFoldDB" id="A0A4P8IEZ0"/>
<dbReference type="RefSeq" id="WP_137328814.1">
    <property type="nucleotide sequence ID" value="NZ_CP040058.1"/>
</dbReference>
<dbReference type="KEGG" id="arf:AR1Y2_1977"/>
<dbReference type="InterPro" id="IPR033948">
    <property type="entry name" value="ETF_beta_N"/>
</dbReference>
<gene>
    <name evidence="3" type="ORF">AR1Y2_1977</name>
</gene>
<dbReference type="SUPFAM" id="SSF52402">
    <property type="entry name" value="Adenine nucleotide alpha hydrolases-like"/>
    <property type="match status" value="1"/>
</dbReference>
<dbReference type="PIRSF" id="PIRSF000090">
    <property type="entry name" value="Beta-ETF"/>
    <property type="match status" value="1"/>
</dbReference>
<dbReference type="OrthoDB" id="9804960at2"/>
<proteinExistence type="predicted"/>
<dbReference type="GO" id="GO:0009055">
    <property type="term" value="F:electron transfer activity"/>
    <property type="evidence" value="ECO:0007669"/>
    <property type="project" value="InterPro"/>
</dbReference>
<accession>A0A4P8IEZ0</accession>